<feature type="compositionally biased region" description="Low complexity" evidence="7">
    <location>
        <begin position="803"/>
        <end position="821"/>
    </location>
</feature>
<keyword evidence="4" id="KW-0812">Transmembrane</keyword>
<feature type="region of interest" description="Disordered" evidence="7">
    <location>
        <begin position="803"/>
        <end position="838"/>
    </location>
</feature>
<organism evidence="8 9">
    <name type="scientific">Novosphingobium aureum</name>
    <dbReference type="NCBI Taxonomy" id="2792964"/>
    <lineage>
        <taxon>Bacteria</taxon>
        <taxon>Pseudomonadati</taxon>
        <taxon>Pseudomonadota</taxon>
        <taxon>Alphaproteobacteria</taxon>
        <taxon>Sphingomonadales</taxon>
        <taxon>Sphingomonadaceae</taxon>
        <taxon>Novosphingobium</taxon>
    </lineage>
</organism>
<gene>
    <name evidence="8" type="ORF">I5E68_11750</name>
</gene>
<evidence type="ECO:0000313" key="8">
    <source>
        <dbReference type="EMBL" id="MBH0113625.1"/>
    </source>
</evidence>
<keyword evidence="5" id="KW-0472">Membrane</keyword>
<keyword evidence="6" id="KW-0998">Cell outer membrane</keyword>
<feature type="region of interest" description="Disordered" evidence="7">
    <location>
        <begin position="634"/>
        <end position="677"/>
    </location>
</feature>
<dbReference type="InterPro" id="IPR037066">
    <property type="entry name" value="Plug_dom_sf"/>
</dbReference>
<evidence type="ECO:0000256" key="3">
    <source>
        <dbReference type="ARBA" id="ARBA00022452"/>
    </source>
</evidence>
<keyword evidence="3" id="KW-1134">Transmembrane beta strand</keyword>
<evidence type="ECO:0000313" key="9">
    <source>
        <dbReference type="Proteomes" id="UP000617634"/>
    </source>
</evidence>
<comment type="caution">
    <text evidence="8">The sequence shown here is derived from an EMBL/GenBank/DDBJ whole genome shotgun (WGS) entry which is preliminary data.</text>
</comment>
<dbReference type="GO" id="GO:0044718">
    <property type="term" value="P:siderophore transmembrane transport"/>
    <property type="evidence" value="ECO:0007669"/>
    <property type="project" value="TreeGrafter"/>
</dbReference>
<dbReference type="Gene3D" id="2.40.170.20">
    <property type="entry name" value="TonB-dependent receptor, beta-barrel domain"/>
    <property type="match status" value="1"/>
</dbReference>
<evidence type="ECO:0000256" key="1">
    <source>
        <dbReference type="ARBA" id="ARBA00004571"/>
    </source>
</evidence>
<dbReference type="InterPro" id="IPR036942">
    <property type="entry name" value="Beta-barrel_TonB_sf"/>
</dbReference>
<proteinExistence type="predicted"/>
<evidence type="ECO:0000256" key="5">
    <source>
        <dbReference type="ARBA" id="ARBA00023136"/>
    </source>
</evidence>
<dbReference type="InterPro" id="IPR039426">
    <property type="entry name" value="TonB-dep_rcpt-like"/>
</dbReference>
<evidence type="ECO:0000256" key="2">
    <source>
        <dbReference type="ARBA" id="ARBA00022448"/>
    </source>
</evidence>
<dbReference type="PANTHER" id="PTHR30069:SF39">
    <property type="entry name" value="BLL6183 PROTEIN"/>
    <property type="match status" value="1"/>
</dbReference>
<protein>
    <recommendedName>
        <fullName evidence="10">TonB-dependent receptor</fullName>
    </recommendedName>
</protein>
<dbReference type="GO" id="GO:0009279">
    <property type="term" value="C:cell outer membrane"/>
    <property type="evidence" value="ECO:0007669"/>
    <property type="project" value="UniProtKB-SubCell"/>
</dbReference>
<evidence type="ECO:0000256" key="7">
    <source>
        <dbReference type="SAM" id="MobiDB-lite"/>
    </source>
</evidence>
<accession>A0A931HCP8</accession>
<keyword evidence="9" id="KW-1185">Reference proteome</keyword>
<dbReference type="GO" id="GO:0015344">
    <property type="term" value="F:siderophore uptake transmembrane transporter activity"/>
    <property type="evidence" value="ECO:0007669"/>
    <property type="project" value="TreeGrafter"/>
</dbReference>
<feature type="compositionally biased region" description="Gly residues" evidence="7">
    <location>
        <begin position="826"/>
        <end position="838"/>
    </location>
</feature>
<dbReference type="Gene3D" id="2.170.130.10">
    <property type="entry name" value="TonB-dependent receptor, plug domain"/>
    <property type="match status" value="1"/>
</dbReference>
<keyword evidence="2" id="KW-0813">Transport</keyword>
<dbReference type="PANTHER" id="PTHR30069">
    <property type="entry name" value="TONB-DEPENDENT OUTER MEMBRANE RECEPTOR"/>
    <property type="match status" value="1"/>
</dbReference>
<evidence type="ECO:0000256" key="6">
    <source>
        <dbReference type="ARBA" id="ARBA00023237"/>
    </source>
</evidence>
<dbReference type="Proteomes" id="UP000617634">
    <property type="component" value="Unassembled WGS sequence"/>
</dbReference>
<evidence type="ECO:0008006" key="10">
    <source>
        <dbReference type="Google" id="ProtNLM"/>
    </source>
</evidence>
<feature type="compositionally biased region" description="Low complexity" evidence="7">
    <location>
        <begin position="634"/>
        <end position="664"/>
    </location>
</feature>
<comment type="subcellular location">
    <subcellularLocation>
        <location evidence="1">Cell outer membrane</location>
        <topology evidence="1">Multi-pass membrane protein</topology>
    </subcellularLocation>
</comment>
<dbReference type="AlphaFoldDB" id="A0A931HCP8"/>
<sequence length="998" mass="106291">MATSVSMPALAAAQDVAAPVSSAAGAGQSEPGIRVDDDDPVEVIGNEIVVTAPAFRGIVDVPQQPIMTFEEEDIAAYGASSIAELIEAISPQTGSGRGRGSGRPVMLVNGQRITSWREMRSIPPEAIARMEILPEEVALRFGYSADLRVINLILKDNFAAVTGAGEYNRPTRGGYDNYELEGGIFKIAGPRRYNFSTKLTETSMLTEDERDIRREDDEYPTVAGDPDPTRYRSLASRSSELEMTATMTQGVGEGGLDGQVTVNGGYTRSVTHSLSGLDTFTLTDQGGNSEIRTYDDPLASRVQTDTFEASLGYNTQFGDWQFSATGDGSYTETNTRNDRSRGADIYGDLQDAAAAGEFDIAGALPVLPSAGIDQARNRVFAGTSMATLAGTPFRMPGGDASLTIKAGYDYSRTMSEDTRSTVGDVTLSRGDVSGGLNLALPLTSRDEDFLGAIGDLSLNLSGGLNELSDFGTLANWTAGLTWSPTDTLSFQGSYIVEEAAPTLAQLGAPQIVSYNVSVYDFVNQTTALVDVTSGGNPNLRKETRHDIKLSANWQLPILDRSNLLVEFFKNRSSDVTQSFPMLTPAIEAAFPDRVERDAYGNLVALDQRAVTYDRIASSSIRWGFNVGGRIGPDPRAAREAAASSGSARAPGTPAAQENGAARSGGASGGPSGGFDPARMEKMRAALCAPVQPGQQPDLSSLPAPMLERLKGEDGQIDPAKLERAKQRFCAADGAAPGSAGPGGPPPGFDPARFAKLRETLCTEGREIDPATLPERMRERLVGADGKVDPVRLAQAKERICAAPASGGQAASGEAGQEKASGNRQRSGGGMPFGRGGPPGGRWNLSLYHTWRFTDEVRIAPGSEVLDQLSGDAIASGGVPRHAIEAEGGFFYDGYGLRMKADWEAPSRVNGTGLPGSSDLRFGSTFKIDLRFFADLGRNESLVRKVPFLEGARLSLTVDNVLDQRQKVTDDAGEIPIAYQRAYREPQGRVIGLDFRKLF</sequence>
<dbReference type="SUPFAM" id="SSF56935">
    <property type="entry name" value="Porins"/>
    <property type="match status" value="1"/>
</dbReference>
<dbReference type="EMBL" id="JADZGI010000001">
    <property type="protein sequence ID" value="MBH0113625.1"/>
    <property type="molecule type" value="Genomic_DNA"/>
</dbReference>
<evidence type="ECO:0000256" key="4">
    <source>
        <dbReference type="ARBA" id="ARBA00022692"/>
    </source>
</evidence>
<reference evidence="8" key="1">
    <citation type="submission" date="2020-11" db="EMBL/GenBank/DDBJ databases">
        <title>Novosphingobium aureum sp. nov., a marine bacterium isolated from sediment of a salt flat.</title>
        <authorList>
            <person name="Yoo Y."/>
            <person name="Kim J.-J."/>
        </authorList>
    </citation>
    <scope>NUCLEOTIDE SEQUENCE</scope>
    <source>
        <strain evidence="8">YJ-S2-02</strain>
    </source>
</reference>
<name>A0A931HCP8_9SPHN</name>